<gene>
    <name evidence="2" type="ORF">AVDCRST_MAG41-1311</name>
</gene>
<dbReference type="EMBL" id="CADCTP010000126">
    <property type="protein sequence ID" value="CAA9239051.1"/>
    <property type="molecule type" value="Genomic_DNA"/>
</dbReference>
<evidence type="ECO:0000256" key="1">
    <source>
        <dbReference type="SAM" id="MobiDB-lite"/>
    </source>
</evidence>
<dbReference type="AlphaFoldDB" id="A0A6J4I0A6"/>
<feature type="region of interest" description="Disordered" evidence="1">
    <location>
        <begin position="1"/>
        <end position="63"/>
    </location>
</feature>
<name>A0A6J4I0A6_9ACTN</name>
<accession>A0A6J4I0A6</accession>
<organism evidence="2">
    <name type="scientific">uncultured Mycobacteriales bacterium</name>
    <dbReference type="NCBI Taxonomy" id="581187"/>
    <lineage>
        <taxon>Bacteria</taxon>
        <taxon>Bacillati</taxon>
        <taxon>Actinomycetota</taxon>
        <taxon>Actinomycetes</taxon>
        <taxon>Mycobacteriales</taxon>
        <taxon>environmental samples</taxon>
    </lineage>
</organism>
<evidence type="ECO:0000313" key="2">
    <source>
        <dbReference type="EMBL" id="CAA9239051.1"/>
    </source>
</evidence>
<reference evidence="2" key="1">
    <citation type="submission" date="2020-02" db="EMBL/GenBank/DDBJ databases">
        <authorList>
            <person name="Meier V. D."/>
        </authorList>
    </citation>
    <scope>NUCLEOTIDE SEQUENCE</scope>
    <source>
        <strain evidence="2">AVDCRST_MAG41</strain>
    </source>
</reference>
<proteinExistence type="predicted"/>
<protein>
    <submittedName>
        <fullName evidence="2">Uncharacterized protein</fullName>
    </submittedName>
</protein>
<sequence length="63" mass="6594">MKRLDGPGSAPVGAVELHESPPVGRGGRGVGVSAPVRAVEAHGDHLPVRRVDEGRRGQPQWVP</sequence>
<feature type="compositionally biased region" description="Basic and acidic residues" evidence="1">
    <location>
        <begin position="39"/>
        <end position="56"/>
    </location>
</feature>